<reference evidence="7" key="1">
    <citation type="journal article" date="2019" name="Int. J. Syst. Evol. Microbiol.">
        <title>The Global Catalogue of Microorganisms (GCM) 10K type strain sequencing project: providing services to taxonomists for standard genome sequencing and annotation.</title>
        <authorList>
            <consortium name="The Broad Institute Genomics Platform"/>
            <consortium name="The Broad Institute Genome Sequencing Center for Infectious Disease"/>
            <person name="Wu L."/>
            <person name="Ma J."/>
        </authorList>
    </citation>
    <scope>NUCLEOTIDE SEQUENCE [LARGE SCALE GENOMIC DNA]</scope>
    <source>
        <strain evidence="7">JCM 32206</strain>
    </source>
</reference>
<dbReference type="InterPro" id="IPR009057">
    <property type="entry name" value="Homeodomain-like_sf"/>
</dbReference>
<keyword evidence="7" id="KW-1185">Reference proteome</keyword>
<name>A0ABP8NW94_9NOCA</name>
<dbReference type="PANTHER" id="PTHR30055">
    <property type="entry name" value="HTH-TYPE TRANSCRIPTIONAL REGULATOR RUTR"/>
    <property type="match status" value="1"/>
</dbReference>
<dbReference type="Proteomes" id="UP001501183">
    <property type="component" value="Unassembled WGS sequence"/>
</dbReference>
<keyword evidence="1" id="KW-0805">Transcription regulation</keyword>
<dbReference type="PANTHER" id="PTHR30055:SF234">
    <property type="entry name" value="HTH-TYPE TRANSCRIPTIONAL REGULATOR BETI"/>
    <property type="match status" value="1"/>
</dbReference>
<dbReference type="Pfam" id="PF00440">
    <property type="entry name" value="TetR_N"/>
    <property type="match status" value="1"/>
</dbReference>
<evidence type="ECO:0000313" key="6">
    <source>
        <dbReference type="EMBL" id="GAA4472613.1"/>
    </source>
</evidence>
<sequence>MTTAGPGRPRLSKQRRPGGTAAAEILDAAAELFTTKGFASTSTRQIADAVGVRQASLYHHFATKDDILVALLEGTVSEALTLANRLVDRPEPAAVRLYALLLFDAGQLLSGRWNLGALYLLPELRTERFTRFREERRKLRTRYAHLSRLVRTDLAPHESGTAARDDDDVARCGLPFRIVETVINERSDAESTGDASDIVTATTIATAGLLVLGWAGVDDLHPQAEALLEQCREQ</sequence>
<dbReference type="RefSeq" id="WP_345341777.1">
    <property type="nucleotide sequence ID" value="NZ_BAABFB010000017.1"/>
</dbReference>
<protein>
    <submittedName>
        <fullName evidence="6">Transcriptional regulator AmtR</fullName>
    </submittedName>
</protein>
<dbReference type="PROSITE" id="PS50977">
    <property type="entry name" value="HTH_TETR_2"/>
    <property type="match status" value="1"/>
</dbReference>
<feature type="DNA-binding region" description="H-T-H motif" evidence="4">
    <location>
        <begin position="42"/>
        <end position="61"/>
    </location>
</feature>
<dbReference type="Gene3D" id="1.10.357.10">
    <property type="entry name" value="Tetracycline Repressor, domain 2"/>
    <property type="match status" value="1"/>
</dbReference>
<dbReference type="InterPro" id="IPR001647">
    <property type="entry name" value="HTH_TetR"/>
</dbReference>
<evidence type="ECO:0000256" key="4">
    <source>
        <dbReference type="PROSITE-ProRule" id="PRU00335"/>
    </source>
</evidence>
<evidence type="ECO:0000313" key="7">
    <source>
        <dbReference type="Proteomes" id="UP001501183"/>
    </source>
</evidence>
<organism evidence="6 7">
    <name type="scientific">Rhodococcus olei</name>
    <dbReference type="NCBI Taxonomy" id="2161675"/>
    <lineage>
        <taxon>Bacteria</taxon>
        <taxon>Bacillati</taxon>
        <taxon>Actinomycetota</taxon>
        <taxon>Actinomycetes</taxon>
        <taxon>Mycobacteriales</taxon>
        <taxon>Nocardiaceae</taxon>
        <taxon>Rhodococcus</taxon>
    </lineage>
</organism>
<evidence type="ECO:0000256" key="1">
    <source>
        <dbReference type="ARBA" id="ARBA00023015"/>
    </source>
</evidence>
<gene>
    <name evidence="6" type="primary">amtR</name>
    <name evidence="6" type="ORF">GCM10023094_04910</name>
</gene>
<comment type="caution">
    <text evidence="6">The sequence shown here is derived from an EMBL/GenBank/DDBJ whole genome shotgun (WGS) entry which is preliminary data.</text>
</comment>
<dbReference type="InterPro" id="IPR050109">
    <property type="entry name" value="HTH-type_TetR-like_transc_reg"/>
</dbReference>
<accession>A0ABP8NW94</accession>
<proteinExistence type="predicted"/>
<feature type="domain" description="HTH tetR-type" evidence="5">
    <location>
        <begin position="19"/>
        <end position="79"/>
    </location>
</feature>
<dbReference type="PRINTS" id="PR00455">
    <property type="entry name" value="HTHTETR"/>
</dbReference>
<keyword evidence="2 4" id="KW-0238">DNA-binding</keyword>
<evidence type="ECO:0000259" key="5">
    <source>
        <dbReference type="PROSITE" id="PS50977"/>
    </source>
</evidence>
<evidence type="ECO:0000256" key="2">
    <source>
        <dbReference type="ARBA" id="ARBA00023125"/>
    </source>
</evidence>
<keyword evidence="3" id="KW-0804">Transcription</keyword>
<dbReference type="SUPFAM" id="SSF46689">
    <property type="entry name" value="Homeodomain-like"/>
    <property type="match status" value="1"/>
</dbReference>
<dbReference type="EMBL" id="BAABFB010000017">
    <property type="protein sequence ID" value="GAA4472613.1"/>
    <property type="molecule type" value="Genomic_DNA"/>
</dbReference>
<evidence type="ECO:0000256" key="3">
    <source>
        <dbReference type="ARBA" id="ARBA00023163"/>
    </source>
</evidence>